<evidence type="ECO:0000259" key="11">
    <source>
        <dbReference type="Pfam" id="PF07730"/>
    </source>
</evidence>
<dbReference type="SUPFAM" id="SSF55874">
    <property type="entry name" value="ATPase domain of HSP90 chaperone/DNA topoisomerase II/histidine kinase"/>
    <property type="match status" value="1"/>
</dbReference>
<evidence type="ECO:0000259" key="12">
    <source>
        <dbReference type="Pfam" id="PF23539"/>
    </source>
</evidence>
<keyword evidence="4" id="KW-0808">Transferase</keyword>
<dbReference type="RefSeq" id="WP_239174940.1">
    <property type="nucleotide sequence ID" value="NZ_BAAAUC010000003.1"/>
</dbReference>
<evidence type="ECO:0000256" key="2">
    <source>
        <dbReference type="ARBA" id="ARBA00012438"/>
    </source>
</evidence>
<dbReference type="Pfam" id="PF02518">
    <property type="entry name" value="HATPase_c"/>
    <property type="match status" value="1"/>
</dbReference>
<comment type="caution">
    <text evidence="13">The sequence shown here is derived from an EMBL/GenBank/DDBJ whole genome shotgun (WGS) entry which is preliminary data.</text>
</comment>
<dbReference type="EMBL" id="BOMH01000026">
    <property type="protein sequence ID" value="GID65524.1"/>
    <property type="molecule type" value="Genomic_DNA"/>
</dbReference>
<feature type="domain" description="Signal transduction histidine kinase subgroup 3 dimerisation and phosphoacceptor" evidence="11">
    <location>
        <begin position="192"/>
        <end position="257"/>
    </location>
</feature>
<feature type="domain" description="Histidine kinase/HSP90-like ATPase" evidence="10">
    <location>
        <begin position="303"/>
        <end position="390"/>
    </location>
</feature>
<feature type="transmembrane region" description="Helical" evidence="9">
    <location>
        <begin position="67"/>
        <end position="84"/>
    </location>
</feature>
<evidence type="ECO:0000256" key="6">
    <source>
        <dbReference type="ARBA" id="ARBA00022777"/>
    </source>
</evidence>
<keyword evidence="6 13" id="KW-0418">Kinase</keyword>
<dbReference type="InterPro" id="IPR036890">
    <property type="entry name" value="HATPase_C_sf"/>
</dbReference>
<feature type="transmembrane region" description="Helical" evidence="9">
    <location>
        <begin position="46"/>
        <end position="62"/>
    </location>
</feature>
<keyword evidence="14" id="KW-1185">Reference proteome</keyword>
<keyword evidence="8" id="KW-0902">Two-component regulatory system</keyword>
<comment type="catalytic activity">
    <reaction evidence="1">
        <text>ATP + protein L-histidine = ADP + protein N-phospho-L-histidine.</text>
        <dbReference type="EC" id="2.7.13.3"/>
    </reaction>
</comment>
<proteinExistence type="predicted"/>
<evidence type="ECO:0000256" key="9">
    <source>
        <dbReference type="SAM" id="Phobius"/>
    </source>
</evidence>
<evidence type="ECO:0000313" key="14">
    <source>
        <dbReference type="Proteomes" id="UP000619479"/>
    </source>
</evidence>
<protein>
    <recommendedName>
        <fullName evidence="2">histidine kinase</fullName>
        <ecNumber evidence="2">2.7.13.3</ecNumber>
    </recommendedName>
</protein>
<dbReference type="GO" id="GO:0005524">
    <property type="term" value="F:ATP binding"/>
    <property type="evidence" value="ECO:0007669"/>
    <property type="project" value="UniProtKB-KW"/>
</dbReference>
<keyword evidence="3" id="KW-0597">Phosphoprotein</keyword>
<dbReference type="InterPro" id="IPR055558">
    <property type="entry name" value="DUF7134"/>
</dbReference>
<dbReference type="GO" id="GO:0000155">
    <property type="term" value="F:phosphorelay sensor kinase activity"/>
    <property type="evidence" value="ECO:0007669"/>
    <property type="project" value="InterPro"/>
</dbReference>
<dbReference type="CDD" id="cd16917">
    <property type="entry name" value="HATPase_UhpB-NarQ-NarX-like"/>
    <property type="match status" value="1"/>
</dbReference>
<evidence type="ECO:0000256" key="1">
    <source>
        <dbReference type="ARBA" id="ARBA00000085"/>
    </source>
</evidence>
<dbReference type="InterPro" id="IPR050482">
    <property type="entry name" value="Sensor_HK_TwoCompSys"/>
</dbReference>
<feature type="transmembrane region" description="Helical" evidence="9">
    <location>
        <begin position="12"/>
        <end position="34"/>
    </location>
</feature>
<feature type="transmembrane region" description="Helical" evidence="9">
    <location>
        <begin position="116"/>
        <end position="137"/>
    </location>
</feature>
<dbReference type="EC" id="2.7.13.3" evidence="2"/>
<evidence type="ECO:0000256" key="5">
    <source>
        <dbReference type="ARBA" id="ARBA00022741"/>
    </source>
</evidence>
<evidence type="ECO:0000256" key="8">
    <source>
        <dbReference type="ARBA" id="ARBA00023012"/>
    </source>
</evidence>
<sequence>MNAIRPIRRLRPVVLYGLDVLAAGLVMLVCLAGAADTPVGKPPEPGWVSALTVLVISLPIAVRRRWPAAVAIIVTVASSLAFSLEFIPSFAAPGPVCALVLTFYTFGSAVRSARAFVIVAICSFLISAGLGGPMLFAQQSGPPADAPSAVLTLFFGVLVIAPSAVLGFAVGERRAQRALRDEQLRREVAIEERLRLARELHDIIAHTMTLIVVKASIGNHVAETNPAEARDALQVIETTGRAAMYEVRKVLDMLREETPMAPTPGLSDLPKLVETASGGDAAVTLTLESPDDTAPADIPESVQLAVYRIVQEAVTNVVKHAAPAKCQVTVLVGSEDVRVEVTDDGKRPVITGRSGHGLIGMRERVALHGGTFSAGPRDEGGFAVMASLPVGGATAGGDR</sequence>
<dbReference type="AlphaFoldDB" id="A0A919M7K8"/>
<dbReference type="GO" id="GO:0016020">
    <property type="term" value="C:membrane"/>
    <property type="evidence" value="ECO:0007669"/>
    <property type="project" value="InterPro"/>
</dbReference>
<dbReference type="InterPro" id="IPR011712">
    <property type="entry name" value="Sig_transdc_His_kin_sub3_dim/P"/>
</dbReference>
<name>A0A919M7K8_9ACTN</name>
<gene>
    <name evidence="13" type="ORF">Acy02nite_34050</name>
</gene>
<dbReference type="Pfam" id="PF07730">
    <property type="entry name" value="HisKA_3"/>
    <property type="match status" value="1"/>
</dbReference>
<dbReference type="Gene3D" id="1.20.5.1930">
    <property type="match status" value="1"/>
</dbReference>
<dbReference type="Pfam" id="PF23539">
    <property type="entry name" value="DUF7134"/>
    <property type="match status" value="1"/>
</dbReference>
<feature type="transmembrane region" description="Helical" evidence="9">
    <location>
        <begin position="90"/>
        <end position="109"/>
    </location>
</feature>
<keyword evidence="9" id="KW-1133">Transmembrane helix</keyword>
<dbReference type="GO" id="GO:0046983">
    <property type="term" value="F:protein dimerization activity"/>
    <property type="evidence" value="ECO:0007669"/>
    <property type="project" value="InterPro"/>
</dbReference>
<organism evidence="13 14">
    <name type="scientific">Actinoplanes cyaneus</name>
    <dbReference type="NCBI Taxonomy" id="52696"/>
    <lineage>
        <taxon>Bacteria</taxon>
        <taxon>Bacillati</taxon>
        <taxon>Actinomycetota</taxon>
        <taxon>Actinomycetes</taxon>
        <taxon>Micromonosporales</taxon>
        <taxon>Micromonosporaceae</taxon>
        <taxon>Actinoplanes</taxon>
    </lineage>
</organism>
<keyword evidence="9" id="KW-0812">Transmembrane</keyword>
<evidence type="ECO:0000256" key="4">
    <source>
        <dbReference type="ARBA" id="ARBA00022679"/>
    </source>
</evidence>
<evidence type="ECO:0000259" key="10">
    <source>
        <dbReference type="Pfam" id="PF02518"/>
    </source>
</evidence>
<keyword evidence="5" id="KW-0547">Nucleotide-binding</keyword>
<evidence type="ECO:0000256" key="7">
    <source>
        <dbReference type="ARBA" id="ARBA00022840"/>
    </source>
</evidence>
<evidence type="ECO:0000256" key="3">
    <source>
        <dbReference type="ARBA" id="ARBA00022553"/>
    </source>
</evidence>
<keyword evidence="7" id="KW-0067">ATP-binding</keyword>
<accession>A0A919M7K8</accession>
<keyword evidence="9" id="KW-0472">Membrane</keyword>
<dbReference type="Proteomes" id="UP000619479">
    <property type="component" value="Unassembled WGS sequence"/>
</dbReference>
<dbReference type="Gene3D" id="3.30.565.10">
    <property type="entry name" value="Histidine kinase-like ATPase, C-terminal domain"/>
    <property type="match status" value="1"/>
</dbReference>
<reference evidence="13" key="1">
    <citation type="submission" date="2021-01" db="EMBL/GenBank/DDBJ databases">
        <title>Whole genome shotgun sequence of Actinoplanes cyaneus NBRC 14990.</title>
        <authorList>
            <person name="Komaki H."/>
            <person name="Tamura T."/>
        </authorList>
    </citation>
    <scope>NUCLEOTIDE SEQUENCE</scope>
    <source>
        <strain evidence="13">NBRC 14990</strain>
    </source>
</reference>
<feature type="domain" description="DUF7134" evidence="12">
    <location>
        <begin position="17"/>
        <end position="172"/>
    </location>
</feature>
<dbReference type="PANTHER" id="PTHR24421">
    <property type="entry name" value="NITRATE/NITRITE SENSOR PROTEIN NARX-RELATED"/>
    <property type="match status" value="1"/>
</dbReference>
<evidence type="ECO:0000313" key="13">
    <source>
        <dbReference type="EMBL" id="GID65524.1"/>
    </source>
</evidence>
<feature type="transmembrane region" description="Helical" evidence="9">
    <location>
        <begin position="149"/>
        <end position="170"/>
    </location>
</feature>
<dbReference type="InterPro" id="IPR003594">
    <property type="entry name" value="HATPase_dom"/>
</dbReference>
<dbReference type="PANTHER" id="PTHR24421:SF10">
    <property type="entry name" value="NITRATE_NITRITE SENSOR PROTEIN NARQ"/>
    <property type="match status" value="1"/>
</dbReference>